<evidence type="ECO:0000256" key="4">
    <source>
        <dbReference type="ARBA" id="ARBA00022679"/>
    </source>
</evidence>
<evidence type="ECO:0000256" key="5">
    <source>
        <dbReference type="ARBA" id="ARBA00022741"/>
    </source>
</evidence>
<dbReference type="SUPFAM" id="SSF55083">
    <property type="entry name" value="6-hydroxymethyl-7,8-dihydropterin pyrophosphokinase, HPPK"/>
    <property type="match status" value="1"/>
</dbReference>
<comment type="pathway">
    <text evidence="2">Cofactor biosynthesis; tetrahydrofolate biosynthesis; 2-amino-4-hydroxy-6-hydroxymethyl-7,8-dihydropteridine diphosphate from 7,8-dihydroneopterin triphosphate: step 4/4.</text>
</comment>
<dbReference type="PANTHER" id="PTHR43071">
    <property type="entry name" value="2-AMINO-4-HYDROXY-6-HYDROXYMETHYLDIHYDROPTERIDINE PYROPHOSPHOKINASE"/>
    <property type="match status" value="1"/>
</dbReference>
<dbReference type="InterPro" id="IPR000550">
    <property type="entry name" value="Hppk"/>
</dbReference>
<accession>A0A934NFD6</accession>
<keyword evidence="8" id="KW-0289">Folate biosynthesis</keyword>
<evidence type="ECO:0000256" key="7">
    <source>
        <dbReference type="ARBA" id="ARBA00022840"/>
    </source>
</evidence>
<organism evidence="10 11">
    <name type="scientific">Candidatus Amunia macphersoniae</name>
    <dbReference type="NCBI Taxonomy" id="3127014"/>
    <lineage>
        <taxon>Bacteria</taxon>
        <taxon>Bacillati</taxon>
        <taxon>Candidatus Dormiibacterota</taxon>
        <taxon>Candidatus Dormibacteria</taxon>
        <taxon>Candidatus Aeolococcales</taxon>
        <taxon>Candidatus Aeolococcaceae</taxon>
        <taxon>Candidatus Amunia</taxon>
    </lineage>
</organism>
<evidence type="ECO:0000313" key="11">
    <source>
        <dbReference type="Proteomes" id="UP000614410"/>
    </source>
</evidence>
<dbReference type="GO" id="GO:0003848">
    <property type="term" value="F:2-amino-4-hydroxy-6-hydroxymethyldihydropteridine diphosphokinase activity"/>
    <property type="evidence" value="ECO:0007669"/>
    <property type="project" value="UniProtKB-EC"/>
</dbReference>
<feature type="domain" description="7,8-dihydro-6-hydroxymethylpterin-pyrophosphokinase" evidence="9">
    <location>
        <begin position="91"/>
        <end position="102"/>
    </location>
</feature>
<comment type="catalytic activity">
    <reaction evidence="1">
        <text>6-hydroxymethyl-7,8-dihydropterin + ATP = (7,8-dihydropterin-6-yl)methyl diphosphate + AMP + H(+)</text>
        <dbReference type="Rhea" id="RHEA:11412"/>
        <dbReference type="ChEBI" id="CHEBI:15378"/>
        <dbReference type="ChEBI" id="CHEBI:30616"/>
        <dbReference type="ChEBI" id="CHEBI:44841"/>
        <dbReference type="ChEBI" id="CHEBI:72950"/>
        <dbReference type="ChEBI" id="CHEBI:456215"/>
        <dbReference type="EC" id="2.7.6.3"/>
    </reaction>
</comment>
<dbReference type="CDD" id="cd00483">
    <property type="entry name" value="HPPK"/>
    <property type="match status" value="1"/>
</dbReference>
<keyword evidence="5" id="KW-0547">Nucleotide-binding</keyword>
<dbReference type="Proteomes" id="UP000614410">
    <property type="component" value="Unassembled WGS sequence"/>
</dbReference>
<comment type="caution">
    <text evidence="10">The sequence shown here is derived from an EMBL/GenBank/DDBJ whole genome shotgun (WGS) entry which is preliminary data.</text>
</comment>
<dbReference type="GO" id="GO:0046656">
    <property type="term" value="P:folic acid biosynthetic process"/>
    <property type="evidence" value="ECO:0007669"/>
    <property type="project" value="UniProtKB-KW"/>
</dbReference>
<reference evidence="10 11" key="1">
    <citation type="submission" date="2020-10" db="EMBL/GenBank/DDBJ databases">
        <title>Ca. Dormibacterota MAGs.</title>
        <authorList>
            <person name="Montgomery K."/>
        </authorList>
    </citation>
    <scope>NUCLEOTIDE SEQUENCE [LARGE SCALE GENOMIC DNA]</scope>
    <source>
        <strain evidence="10">Mitchell_Peninsula_5</strain>
    </source>
</reference>
<proteinExistence type="predicted"/>
<evidence type="ECO:0000259" key="9">
    <source>
        <dbReference type="PROSITE" id="PS00794"/>
    </source>
</evidence>
<evidence type="ECO:0000313" key="10">
    <source>
        <dbReference type="EMBL" id="MBJ7609803.1"/>
    </source>
</evidence>
<name>A0A934NFD6_9BACT</name>
<dbReference type="AlphaFoldDB" id="A0A934NFD6"/>
<dbReference type="InterPro" id="IPR035907">
    <property type="entry name" value="Hppk_sf"/>
</dbReference>
<evidence type="ECO:0000256" key="3">
    <source>
        <dbReference type="ARBA" id="ARBA00013253"/>
    </source>
</evidence>
<keyword evidence="4 10" id="KW-0808">Transferase</keyword>
<evidence type="ECO:0000256" key="8">
    <source>
        <dbReference type="ARBA" id="ARBA00022909"/>
    </source>
</evidence>
<keyword evidence="7" id="KW-0067">ATP-binding</keyword>
<protein>
    <recommendedName>
        <fullName evidence="3">2-amino-4-hydroxy-6-hydroxymethyldihydropteridine diphosphokinase</fullName>
        <ecNumber evidence="3">2.7.6.3</ecNumber>
    </recommendedName>
</protein>
<dbReference type="GO" id="GO:0005524">
    <property type="term" value="F:ATP binding"/>
    <property type="evidence" value="ECO:0007669"/>
    <property type="project" value="UniProtKB-KW"/>
</dbReference>
<dbReference type="GO" id="GO:0016301">
    <property type="term" value="F:kinase activity"/>
    <property type="evidence" value="ECO:0007669"/>
    <property type="project" value="UniProtKB-KW"/>
</dbReference>
<evidence type="ECO:0000256" key="1">
    <source>
        <dbReference type="ARBA" id="ARBA00000198"/>
    </source>
</evidence>
<dbReference type="PANTHER" id="PTHR43071:SF1">
    <property type="entry name" value="2-AMINO-4-HYDROXY-6-HYDROXYMETHYLDIHYDROPTERIDINE PYROPHOSPHOKINASE"/>
    <property type="match status" value="1"/>
</dbReference>
<dbReference type="PROSITE" id="PS00794">
    <property type="entry name" value="HPPK"/>
    <property type="match status" value="1"/>
</dbReference>
<evidence type="ECO:0000256" key="6">
    <source>
        <dbReference type="ARBA" id="ARBA00022777"/>
    </source>
</evidence>
<gene>
    <name evidence="10" type="primary">folK</name>
    <name evidence="10" type="ORF">JF887_10315</name>
</gene>
<sequence length="146" mass="16140">MTTDVAWVALGSNLGHRGRALARLRELLAGGGVRLEAVSSEVLTRPLGVTGQGDFHNQLVVLRAPEPWSPLRWLEHTRAAEAGAGRRQTYHWGPRRADVDILMLGEQGEITYADDHLTVPHPEIPNRPFIRRLLRELGRAQSGTSS</sequence>
<dbReference type="EC" id="2.7.6.3" evidence="3"/>
<keyword evidence="6" id="KW-0418">Kinase</keyword>
<dbReference type="Pfam" id="PF01288">
    <property type="entry name" value="HPPK"/>
    <property type="match status" value="1"/>
</dbReference>
<dbReference type="NCBIfam" id="TIGR01498">
    <property type="entry name" value="folK"/>
    <property type="match status" value="1"/>
</dbReference>
<dbReference type="EMBL" id="JAEKNN010000052">
    <property type="protein sequence ID" value="MBJ7609803.1"/>
    <property type="molecule type" value="Genomic_DNA"/>
</dbReference>
<dbReference type="Gene3D" id="3.30.70.560">
    <property type="entry name" value="7,8-Dihydro-6-hydroxymethylpterin-pyrophosphokinase HPPK"/>
    <property type="match status" value="1"/>
</dbReference>
<evidence type="ECO:0000256" key="2">
    <source>
        <dbReference type="ARBA" id="ARBA00005051"/>
    </source>
</evidence>